<dbReference type="Pfam" id="PF04095">
    <property type="entry name" value="NAPRTase"/>
    <property type="match status" value="1"/>
</dbReference>
<keyword evidence="4" id="KW-0597">Phosphoprotein</keyword>
<dbReference type="InterPro" id="IPR007229">
    <property type="entry name" value="Nic_PRibTrfase-Fam"/>
</dbReference>
<evidence type="ECO:0000256" key="2">
    <source>
        <dbReference type="ARBA" id="ARBA00010897"/>
    </source>
</evidence>
<evidence type="ECO:0000256" key="4">
    <source>
        <dbReference type="ARBA" id="ARBA00022553"/>
    </source>
</evidence>
<comment type="similarity">
    <text evidence="2 9">Belongs to the NAPRTase family.</text>
</comment>
<dbReference type="FunFam" id="3.20.140.10:FF:000009">
    <property type="entry name" value="Nicotinate phosphoribosyltransferase"/>
    <property type="match status" value="1"/>
</dbReference>
<dbReference type="NCBIfam" id="TIGR01514">
    <property type="entry name" value="NAPRTase"/>
    <property type="match status" value="1"/>
</dbReference>
<dbReference type="GO" id="GO:0016740">
    <property type="term" value="F:transferase activity"/>
    <property type="evidence" value="ECO:0007669"/>
    <property type="project" value="UniProtKB-KW"/>
</dbReference>
<keyword evidence="7" id="KW-0808">Transferase</keyword>
<dbReference type="NCBIfam" id="NF003704">
    <property type="entry name" value="PRK05321.1"/>
    <property type="match status" value="1"/>
</dbReference>
<dbReference type="PhylomeDB" id="A0A060T1N1"/>
<dbReference type="InterPro" id="IPR040727">
    <property type="entry name" value="NAPRTase_N"/>
</dbReference>
<evidence type="ECO:0000256" key="9">
    <source>
        <dbReference type="RuleBase" id="RU003838"/>
    </source>
</evidence>
<accession>A0A060T1N1</accession>
<feature type="domain" description="Nicotinate phosphoribosyltransferase N-terminal" evidence="11">
    <location>
        <begin position="21"/>
        <end position="144"/>
    </location>
</feature>
<name>A0A060T1N1_BLAAD</name>
<dbReference type="UniPathway" id="UPA00253">
    <property type="reaction ID" value="UER00457"/>
</dbReference>
<dbReference type="HAMAP" id="MF_00570">
    <property type="entry name" value="NAPRTase"/>
    <property type="match status" value="1"/>
</dbReference>
<keyword evidence="5 9" id="KW-0436">Ligase</keyword>
<evidence type="ECO:0000256" key="6">
    <source>
        <dbReference type="ARBA" id="ARBA00022642"/>
    </source>
</evidence>
<feature type="domain" description="Nicotinate/nicotinamide phosphoribosyltransferase" evidence="10">
    <location>
        <begin position="177"/>
        <end position="413"/>
    </location>
</feature>
<evidence type="ECO:0000256" key="7">
    <source>
        <dbReference type="ARBA" id="ARBA00022679"/>
    </source>
</evidence>
<dbReference type="PIRSF" id="PIRSF000484">
    <property type="entry name" value="NAPRT"/>
    <property type="match status" value="1"/>
</dbReference>
<comment type="catalytic activity">
    <reaction evidence="8 9">
        <text>5-phospho-alpha-D-ribose 1-diphosphate + nicotinate + ATP + H2O = nicotinate beta-D-ribonucleotide + ADP + phosphate + diphosphate</text>
        <dbReference type="Rhea" id="RHEA:36163"/>
        <dbReference type="ChEBI" id="CHEBI:15377"/>
        <dbReference type="ChEBI" id="CHEBI:30616"/>
        <dbReference type="ChEBI" id="CHEBI:32544"/>
        <dbReference type="ChEBI" id="CHEBI:33019"/>
        <dbReference type="ChEBI" id="CHEBI:43474"/>
        <dbReference type="ChEBI" id="CHEBI:57502"/>
        <dbReference type="ChEBI" id="CHEBI:58017"/>
        <dbReference type="ChEBI" id="CHEBI:456216"/>
        <dbReference type="EC" id="6.3.4.21"/>
    </reaction>
</comment>
<evidence type="ECO:0000256" key="1">
    <source>
        <dbReference type="ARBA" id="ARBA00004952"/>
    </source>
</evidence>
<reference evidence="12" key="2">
    <citation type="submission" date="2014-06" db="EMBL/GenBank/DDBJ databases">
        <title>The complete genome of Blastobotrys (Arxula) adeninivorans LS3 - a yeast of biotechnological interest.</title>
        <authorList>
            <person name="Kunze G."/>
            <person name="Gaillardin C."/>
            <person name="Czernicka M."/>
            <person name="Durrens P."/>
            <person name="Martin T."/>
            <person name="Boer E."/>
            <person name="Gabaldon T."/>
            <person name="Cruz J."/>
            <person name="Talla E."/>
            <person name="Marck C."/>
            <person name="Goffeau A."/>
            <person name="Barbe V."/>
            <person name="Baret P."/>
            <person name="Baronian K."/>
            <person name="Beier S."/>
            <person name="Bleykasten C."/>
            <person name="Bode R."/>
            <person name="Casaregola S."/>
            <person name="Despons L."/>
            <person name="Fairhead C."/>
            <person name="Giersberg M."/>
            <person name="Gierski P."/>
            <person name="Hahnel U."/>
            <person name="Hartmann A."/>
            <person name="Jankowska D."/>
            <person name="Jubin C."/>
            <person name="Jung P."/>
            <person name="Lafontaine I."/>
            <person name="Leh-Louis V."/>
            <person name="Lemaire M."/>
            <person name="Marcet-Houben M."/>
            <person name="Mascher M."/>
            <person name="Morel G."/>
            <person name="Richard G.-F."/>
            <person name="Riechen J."/>
            <person name="Sacerdot C."/>
            <person name="Sarkar A."/>
            <person name="Savel G."/>
            <person name="Schacherer J."/>
            <person name="Sherman D."/>
            <person name="Straub M.-L."/>
            <person name="Stein N."/>
            <person name="Thierry A."/>
            <person name="Trautwein-Schult A."/>
            <person name="Westhof E."/>
            <person name="Worch S."/>
            <person name="Dujon B."/>
            <person name="Souciet J.-L."/>
            <person name="Wincker P."/>
            <person name="Scholz U."/>
            <person name="Neuveglise N."/>
        </authorList>
    </citation>
    <scope>NUCLEOTIDE SEQUENCE</scope>
    <source>
        <strain evidence="12">LS3</strain>
    </source>
</reference>
<comment type="pathway">
    <text evidence="1 9">Cofactor biosynthesis; NAD(+) biosynthesis; nicotinate D-ribonucleotide from nicotinate: step 1/1.</text>
</comment>
<dbReference type="InterPro" id="IPR006406">
    <property type="entry name" value="Nic_PRibTrfase"/>
</dbReference>
<dbReference type="EMBL" id="HG937693">
    <property type="protein sequence ID" value="CDP34669.1"/>
    <property type="molecule type" value="Genomic_DNA"/>
</dbReference>
<gene>
    <name evidence="12" type="ORF">GNLVRS02_ARAD1C17842g</name>
</gene>
<proteinExistence type="inferred from homology"/>
<evidence type="ECO:0000313" key="12">
    <source>
        <dbReference type="EMBL" id="CDP34669.1"/>
    </source>
</evidence>
<dbReference type="GO" id="GO:0034355">
    <property type="term" value="P:NAD+ biosynthetic process via the salvage pathway"/>
    <property type="evidence" value="ECO:0007669"/>
    <property type="project" value="TreeGrafter"/>
</dbReference>
<dbReference type="GO" id="GO:0005829">
    <property type="term" value="C:cytosol"/>
    <property type="evidence" value="ECO:0007669"/>
    <property type="project" value="TreeGrafter"/>
</dbReference>
<dbReference type="PANTHER" id="PTHR11098">
    <property type="entry name" value="NICOTINATE PHOSPHORIBOSYLTRANSFERASE"/>
    <property type="match status" value="1"/>
</dbReference>
<evidence type="ECO:0000256" key="3">
    <source>
        <dbReference type="ARBA" id="ARBA00013236"/>
    </source>
</evidence>
<evidence type="ECO:0000259" key="11">
    <source>
        <dbReference type="Pfam" id="PF17767"/>
    </source>
</evidence>
<protein>
    <recommendedName>
        <fullName evidence="3 9">Nicotinate phosphoribosyltransferase</fullName>
        <ecNumber evidence="3 9">6.3.4.21</ecNumber>
    </recommendedName>
</protein>
<sequence length="428" mass="48301">MRQTSATIKLDMTDKAIVSLLDTDLYKLTMQAAVLDHFPDAMVEYSFTNRTPEKKLNPEAVGWLTKQIQGLESLRFSEEEVQYLESTLPHLPRNYLDFLKTFKLNPKEQVEVIYDTETRDLQFAIHGLWVETILYEIPILALISEAYFHFVDTDWNYDGQVESAAEKARQLLSNGCTFSEFGTRRRRSLKAQRLVIEGIVKGAKEIDSLSMITGTSNVMFAKEFGLKPVGTVAHEWMMGIAAYSQDYVGNSRQCMDLWVKTFGTKAAGFALTDTFGTTSFLKDFVPPYTDYYIGVRQDSGDPEQYTKLVADHYRSLGYAPNTKMIIFSDSLNVEKCIKYKQVAQDQGLIATFGVGTFFTNDFTSVSTGDKSTPLNIVIKLSRVNGKPAIKISDNISKNTGDAATVSQVKQELGYVEKEWAEGDESKRW</sequence>
<comment type="PTM">
    <text evidence="9">Transiently phosphorylated on a His residue during the reaction cycle. Phosphorylation strongly increases the affinity for substrates and increases the rate of nicotinate D-ribonucleotide production. Dephosphorylation regenerates the low-affinity form of the enzyme, leading to product release.</text>
</comment>
<dbReference type="Gene3D" id="3.20.140.10">
    <property type="entry name" value="nicotinate phosphoribosyltransferase"/>
    <property type="match status" value="1"/>
</dbReference>
<dbReference type="SUPFAM" id="SSF51690">
    <property type="entry name" value="Nicotinate/Quinolinate PRTase C-terminal domain-like"/>
    <property type="match status" value="1"/>
</dbReference>
<dbReference type="Pfam" id="PF17767">
    <property type="entry name" value="NAPRTase_N"/>
    <property type="match status" value="1"/>
</dbReference>
<evidence type="ECO:0000256" key="5">
    <source>
        <dbReference type="ARBA" id="ARBA00022598"/>
    </source>
</evidence>
<dbReference type="SUPFAM" id="SSF54675">
    <property type="entry name" value="Nicotinate/Quinolinate PRTase N-terminal domain-like"/>
    <property type="match status" value="1"/>
</dbReference>
<organism evidence="12">
    <name type="scientific">Blastobotrys adeninivorans</name>
    <name type="common">Yeast</name>
    <name type="synonym">Arxula adeninivorans</name>
    <dbReference type="NCBI Taxonomy" id="409370"/>
    <lineage>
        <taxon>Eukaryota</taxon>
        <taxon>Fungi</taxon>
        <taxon>Dikarya</taxon>
        <taxon>Ascomycota</taxon>
        <taxon>Saccharomycotina</taxon>
        <taxon>Dipodascomycetes</taxon>
        <taxon>Dipodascales</taxon>
        <taxon>Trichomonascaceae</taxon>
        <taxon>Blastobotrys</taxon>
    </lineage>
</organism>
<dbReference type="AlphaFoldDB" id="A0A060T1N1"/>
<dbReference type="GO" id="GO:0004516">
    <property type="term" value="F:nicotinate phosphoribosyltransferase activity"/>
    <property type="evidence" value="ECO:0007669"/>
    <property type="project" value="UniProtKB-UniRule"/>
</dbReference>
<dbReference type="InterPro" id="IPR041525">
    <property type="entry name" value="N/Namide_PRibTrfase"/>
</dbReference>
<keyword evidence="6 9" id="KW-0662">Pyridine nucleotide biosynthesis</keyword>
<dbReference type="EC" id="6.3.4.21" evidence="3 9"/>
<evidence type="ECO:0000256" key="8">
    <source>
        <dbReference type="ARBA" id="ARBA00048668"/>
    </source>
</evidence>
<dbReference type="PANTHER" id="PTHR11098:SF1">
    <property type="entry name" value="NICOTINATE PHOSPHORIBOSYLTRANSFERASE"/>
    <property type="match status" value="1"/>
</dbReference>
<dbReference type="InterPro" id="IPR036068">
    <property type="entry name" value="Nicotinate_pribotase-like_C"/>
</dbReference>
<comment type="function">
    <text evidence="9">Catalyzes the synthesis of beta-nicotinate D-ribonucleotide from nicotinate and 5-phospho-D-ribose 1-phosphate at the expense of ATP.</text>
</comment>
<reference evidence="12" key="1">
    <citation type="submission" date="2014-02" db="EMBL/GenBank/DDBJ databases">
        <authorList>
            <person name="Genoscope - CEA"/>
        </authorList>
    </citation>
    <scope>NUCLEOTIDE SEQUENCE</scope>
    <source>
        <strain evidence="12">LS3</strain>
    </source>
</reference>
<evidence type="ECO:0000259" key="10">
    <source>
        <dbReference type="Pfam" id="PF04095"/>
    </source>
</evidence>